<feature type="region of interest" description="Disordered" evidence="1">
    <location>
        <begin position="58"/>
        <end position="77"/>
    </location>
</feature>
<accession>A0A0D2FEY9</accession>
<dbReference type="Proteomes" id="UP000054342">
    <property type="component" value="Unassembled WGS sequence"/>
</dbReference>
<feature type="region of interest" description="Disordered" evidence="1">
    <location>
        <begin position="21"/>
        <end position="40"/>
    </location>
</feature>
<dbReference type="RefSeq" id="XP_013319268.1">
    <property type="nucleotide sequence ID" value="XM_013463814.1"/>
</dbReference>
<dbReference type="EMBL" id="KN847318">
    <property type="protein sequence ID" value="KIW58684.1"/>
    <property type="molecule type" value="Genomic_DNA"/>
</dbReference>
<evidence type="ECO:0000313" key="2">
    <source>
        <dbReference type="EMBL" id="KIW58684.1"/>
    </source>
</evidence>
<dbReference type="HOGENOM" id="CLU_438736_0_0_1"/>
<keyword evidence="3" id="KW-1185">Reference proteome</keyword>
<proteinExistence type="predicted"/>
<reference evidence="2 3" key="1">
    <citation type="submission" date="2015-01" db="EMBL/GenBank/DDBJ databases">
        <title>The Genome Sequence of Exophiala xenobiotica CBS118157.</title>
        <authorList>
            <consortium name="The Broad Institute Genomics Platform"/>
            <person name="Cuomo C."/>
            <person name="de Hoog S."/>
            <person name="Gorbushina A."/>
            <person name="Stielow B."/>
            <person name="Teixiera M."/>
            <person name="Abouelleil A."/>
            <person name="Chapman S.B."/>
            <person name="Priest M."/>
            <person name="Young S.K."/>
            <person name="Wortman J."/>
            <person name="Nusbaum C."/>
            <person name="Birren B."/>
        </authorList>
    </citation>
    <scope>NUCLEOTIDE SEQUENCE [LARGE SCALE GENOMIC DNA]</scope>
    <source>
        <strain evidence="2 3">CBS 118157</strain>
    </source>
</reference>
<protein>
    <submittedName>
        <fullName evidence="2">Uncharacterized protein</fullName>
    </submittedName>
</protein>
<organism evidence="2 3">
    <name type="scientific">Exophiala xenobiotica</name>
    <dbReference type="NCBI Taxonomy" id="348802"/>
    <lineage>
        <taxon>Eukaryota</taxon>
        <taxon>Fungi</taxon>
        <taxon>Dikarya</taxon>
        <taxon>Ascomycota</taxon>
        <taxon>Pezizomycotina</taxon>
        <taxon>Eurotiomycetes</taxon>
        <taxon>Chaetothyriomycetidae</taxon>
        <taxon>Chaetothyriales</taxon>
        <taxon>Herpotrichiellaceae</taxon>
        <taxon>Exophiala</taxon>
    </lineage>
</organism>
<dbReference type="OrthoDB" id="4161573at2759"/>
<feature type="compositionally biased region" description="Basic and acidic residues" evidence="1">
    <location>
        <begin position="62"/>
        <end position="74"/>
    </location>
</feature>
<name>A0A0D2FEY9_9EURO</name>
<dbReference type="GeneID" id="25325091"/>
<sequence length="623" mass="69876">MDPSRQYMLPQGYAEASTQQPYLLGGQGGEPRQHPVEIHHPMPSIHATPMDISAALTTRPKPSREGIRGGRRPDNQPLVYRELPSFPKFDESIPNDASIEEICVRYPNHLRGRYLESFIQWRWTANDIYNRLTQQAIKEFEENGIATCASFSNRANFLFKRLDAYLSKLSTGEVEALCTGPKIRPCMMDGREMYGASKLQGKFRNPKATPVRKLSFRPRQRKGHVETLRTTLPQPPSNMPWASGSQLEDFKKVMANHFTTQVMYADTIIDADAFYSNSNSGQRHRCVLQMLNIPVNSHTEGLFEFHRIEDCPRFAALIDSKVREMISQEQVSRGHVALPATSDSAAQQEQWVMDRNNAVARILDEQQTITSTLKEHARNAHFSTSASHQQFGLVHQTVQAVADSVNVVPSIEIDHVQGNHNAYQQIPDMPYAREGFVDPTMGLGGSNKRARVEEPVENAATKRVKVESPQMAGGFGSSYFVTEPRYPEQNAPFGADFQPAFQPENSGLRMGHRQPLAYPVQNMGYGGEQVEGRDPDFTNGCAQYWIDNLPQLGDTLVEGADAFRAAEGLQTGFEMGAVEDEVENFLVVGQGNQWDLIFGEPADSDLEISQIDPAWLREVFNDN</sequence>
<evidence type="ECO:0000313" key="3">
    <source>
        <dbReference type="Proteomes" id="UP000054342"/>
    </source>
</evidence>
<evidence type="ECO:0000256" key="1">
    <source>
        <dbReference type="SAM" id="MobiDB-lite"/>
    </source>
</evidence>
<gene>
    <name evidence="2" type="ORF">PV05_03183</name>
</gene>
<feature type="compositionally biased region" description="Basic and acidic residues" evidence="1">
    <location>
        <begin position="31"/>
        <end position="40"/>
    </location>
</feature>
<dbReference type="AlphaFoldDB" id="A0A0D2FEY9"/>